<accession>A0ABY3PPI4</accession>
<sequence length="181" mass="20667">MRIVFLLEERSMKEALDVILPKLIPNVEYLLVSHEGKSDLDSSIPRKLKGWQHPDDHFVILRDKDSSDCRKLKEKYVKICEECGRPDTLVRIVCHHLESWFLGDLSAVEKAFLIQGLAARQSKRKYRNPDSLANASDEISKLVSGYGKVLCAREIALHLSLEEGQNKSRSFQVFIEGIFKG</sequence>
<reference evidence="1 2" key="1">
    <citation type="journal article" date="2021" name="Genome Biol. Evol.">
        <title>Complete Genome Sequencing of a Novel Gloeobacter Species from a Waterfall Cave in Mexico.</title>
        <authorList>
            <person name="Saw J.H."/>
            <person name="Cardona T."/>
            <person name="Montejano G."/>
        </authorList>
    </citation>
    <scope>NUCLEOTIDE SEQUENCE [LARGE SCALE GENOMIC DNA]</scope>
    <source>
        <strain evidence="1">MG652769</strain>
    </source>
</reference>
<dbReference type="InterPro" id="IPR025455">
    <property type="entry name" value="DUF4276"/>
</dbReference>
<gene>
    <name evidence="1" type="ORF">ISF26_04555</name>
</gene>
<dbReference type="EMBL" id="CP063845">
    <property type="protein sequence ID" value="UFP95524.1"/>
    <property type="molecule type" value="Genomic_DNA"/>
</dbReference>
<dbReference type="Pfam" id="PF14103">
    <property type="entry name" value="DUF4276"/>
    <property type="match status" value="1"/>
</dbReference>
<protein>
    <submittedName>
        <fullName evidence="1">DUF4276 family protein</fullName>
    </submittedName>
</protein>
<evidence type="ECO:0000313" key="2">
    <source>
        <dbReference type="Proteomes" id="UP001054846"/>
    </source>
</evidence>
<proteinExistence type="predicted"/>
<evidence type="ECO:0000313" key="1">
    <source>
        <dbReference type="EMBL" id="UFP95524.1"/>
    </source>
</evidence>
<keyword evidence="2" id="KW-1185">Reference proteome</keyword>
<organism evidence="1 2">
    <name type="scientific">Gloeobacter morelensis MG652769</name>
    <dbReference type="NCBI Taxonomy" id="2781736"/>
    <lineage>
        <taxon>Bacteria</taxon>
        <taxon>Bacillati</taxon>
        <taxon>Cyanobacteriota</taxon>
        <taxon>Cyanophyceae</taxon>
        <taxon>Gloeobacterales</taxon>
        <taxon>Gloeobacteraceae</taxon>
        <taxon>Gloeobacter</taxon>
        <taxon>Gloeobacter morelensis</taxon>
    </lineage>
</organism>
<dbReference type="Proteomes" id="UP001054846">
    <property type="component" value="Chromosome"/>
</dbReference>
<dbReference type="RefSeq" id="WP_230842750.1">
    <property type="nucleotide sequence ID" value="NZ_CP063845.1"/>
</dbReference>
<name>A0ABY3PPI4_9CYAN</name>